<name>A0A934SRU4_9BURK</name>
<dbReference type="InterPro" id="IPR036640">
    <property type="entry name" value="ABC1_TM_sf"/>
</dbReference>
<dbReference type="AlphaFoldDB" id="A0A934SRU4"/>
<feature type="transmembrane region" description="Helical" evidence="15">
    <location>
        <begin position="215"/>
        <end position="232"/>
    </location>
</feature>
<evidence type="ECO:0000313" key="19">
    <source>
        <dbReference type="EMBL" id="MBK4734001.1"/>
    </source>
</evidence>
<dbReference type="GO" id="GO:0043213">
    <property type="term" value="P:bacteriocin transport"/>
    <property type="evidence" value="ECO:0007669"/>
    <property type="project" value="UniProtKB-KW"/>
</dbReference>
<dbReference type="PROSITE" id="PS50990">
    <property type="entry name" value="PEPTIDASE_C39"/>
    <property type="match status" value="1"/>
</dbReference>
<feature type="transmembrane region" description="Helical" evidence="15">
    <location>
        <begin position="174"/>
        <end position="195"/>
    </location>
</feature>
<dbReference type="GO" id="GO:0006508">
    <property type="term" value="P:proteolysis"/>
    <property type="evidence" value="ECO:0007669"/>
    <property type="project" value="InterPro"/>
</dbReference>
<dbReference type="InterPro" id="IPR017871">
    <property type="entry name" value="ABC_transporter-like_CS"/>
</dbReference>
<feature type="transmembrane region" description="Helical" evidence="15">
    <location>
        <begin position="312"/>
        <end position="332"/>
    </location>
</feature>
<dbReference type="PROSITE" id="PS50893">
    <property type="entry name" value="ABC_TRANSPORTER_2"/>
    <property type="match status" value="1"/>
</dbReference>
<keyword evidence="20" id="KW-1185">Reference proteome</keyword>
<evidence type="ECO:0000256" key="4">
    <source>
        <dbReference type="ARBA" id="ARBA00022692"/>
    </source>
</evidence>
<evidence type="ECO:0000256" key="8">
    <source>
        <dbReference type="ARBA" id="ARBA00022927"/>
    </source>
</evidence>
<evidence type="ECO:0000256" key="11">
    <source>
        <dbReference type="ARBA" id="ARBA00043264"/>
    </source>
</evidence>
<dbReference type="Gene3D" id="3.90.70.10">
    <property type="entry name" value="Cysteine proteinases"/>
    <property type="match status" value="1"/>
</dbReference>
<dbReference type="InterPro" id="IPR005074">
    <property type="entry name" value="Peptidase_C39"/>
</dbReference>
<dbReference type="Pfam" id="PF00005">
    <property type="entry name" value="ABC_tran"/>
    <property type="match status" value="1"/>
</dbReference>
<evidence type="ECO:0000256" key="7">
    <source>
        <dbReference type="ARBA" id="ARBA00022840"/>
    </source>
</evidence>
<evidence type="ECO:0000256" key="15">
    <source>
        <dbReference type="SAM" id="Phobius"/>
    </source>
</evidence>
<comment type="function">
    <text evidence="12">Involved in the export of calmodulin-sensitive adenylate cyclase-hemolysin (cyclolysin).</text>
</comment>
<dbReference type="Pfam" id="PF03412">
    <property type="entry name" value="Peptidase_C39"/>
    <property type="match status" value="1"/>
</dbReference>
<evidence type="ECO:0000256" key="1">
    <source>
        <dbReference type="ARBA" id="ARBA00004651"/>
    </source>
</evidence>
<proteinExistence type="inferred from homology"/>
<feature type="domain" description="ABC transmembrane type-1" evidence="17">
    <location>
        <begin position="178"/>
        <end position="457"/>
    </location>
</feature>
<reference evidence="19" key="1">
    <citation type="submission" date="2021-01" db="EMBL/GenBank/DDBJ databases">
        <title>Genome sequence of strain Noviherbaspirillum sp. DKR-6.</title>
        <authorList>
            <person name="Chaudhary D.K."/>
        </authorList>
    </citation>
    <scope>NUCLEOTIDE SEQUENCE</scope>
    <source>
        <strain evidence="19">DKR-6</strain>
    </source>
</reference>
<dbReference type="InterPro" id="IPR027417">
    <property type="entry name" value="P-loop_NTPase"/>
</dbReference>
<keyword evidence="9 15" id="KW-1133">Transmembrane helix</keyword>
<keyword evidence="7" id="KW-0067">ATP-binding</keyword>
<feature type="transmembrane region" description="Helical" evidence="15">
    <location>
        <begin position="285"/>
        <end position="306"/>
    </location>
</feature>
<keyword evidence="11" id="KW-0080">Bacteriocin transport</keyword>
<evidence type="ECO:0000256" key="6">
    <source>
        <dbReference type="ARBA" id="ARBA00022741"/>
    </source>
</evidence>
<dbReference type="RefSeq" id="WP_200590790.1">
    <property type="nucleotide sequence ID" value="NZ_JAEPBG010000002.1"/>
</dbReference>
<protein>
    <recommendedName>
        <fullName evidence="14">Cyclolysin secretion/processing ATP-binding protein CyaB</fullName>
    </recommendedName>
</protein>
<dbReference type="InterPro" id="IPR003439">
    <property type="entry name" value="ABC_transporter-like_ATP-bd"/>
</dbReference>
<evidence type="ECO:0000259" key="18">
    <source>
        <dbReference type="PROSITE" id="PS50990"/>
    </source>
</evidence>
<organism evidence="19 20">
    <name type="scientific">Noviherbaspirillum pedocola</name>
    <dbReference type="NCBI Taxonomy" id="2801341"/>
    <lineage>
        <taxon>Bacteria</taxon>
        <taxon>Pseudomonadati</taxon>
        <taxon>Pseudomonadota</taxon>
        <taxon>Betaproteobacteria</taxon>
        <taxon>Burkholderiales</taxon>
        <taxon>Oxalobacteraceae</taxon>
        <taxon>Noviherbaspirillum</taxon>
    </lineage>
</organism>
<dbReference type="Gene3D" id="3.40.50.300">
    <property type="entry name" value="P-loop containing nucleotide triphosphate hydrolases"/>
    <property type="match status" value="1"/>
</dbReference>
<evidence type="ECO:0000256" key="10">
    <source>
        <dbReference type="ARBA" id="ARBA00023136"/>
    </source>
</evidence>
<dbReference type="GO" id="GO:0140359">
    <property type="term" value="F:ABC-type transporter activity"/>
    <property type="evidence" value="ECO:0007669"/>
    <property type="project" value="InterPro"/>
</dbReference>
<keyword evidence="4 15" id="KW-0812">Transmembrane</keyword>
<dbReference type="NCBIfam" id="TIGR03796">
    <property type="entry name" value="NHLM_micro_ABC1"/>
    <property type="match status" value="1"/>
</dbReference>
<feature type="transmembrane region" description="Helical" evidence="15">
    <location>
        <begin position="399"/>
        <end position="418"/>
    </location>
</feature>
<evidence type="ECO:0000256" key="13">
    <source>
        <dbReference type="ARBA" id="ARBA00061173"/>
    </source>
</evidence>
<dbReference type="InterPro" id="IPR003593">
    <property type="entry name" value="AAA+_ATPase"/>
</dbReference>
<evidence type="ECO:0000256" key="5">
    <source>
        <dbReference type="ARBA" id="ARBA00022735"/>
    </source>
</evidence>
<dbReference type="SMART" id="SM00382">
    <property type="entry name" value="AAA"/>
    <property type="match status" value="1"/>
</dbReference>
<keyword evidence="3" id="KW-1003">Cell membrane</keyword>
<keyword evidence="5" id="KW-0354">Hemolysis</keyword>
<dbReference type="EMBL" id="JAEPBG010000002">
    <property type="protein sequence ID" value="MBK4734001.1"/>
    <property type="molecule type" value="Genomic_DNA"/>
</dbReference>
<feature type="domain" description="Peptidase C39" evidence="18">
    <location>
        <begin position="26"/>
        <end position="145"/>
    </location>
</feature>
<evidence type="ECO:0000259" key="17">
    <source>
        <dbReference type="PROSITE" id="PS50929"/>
    </source>
</evidence>
<dbReference type="FunFam" id="3.40.50.300:FF:000299">
    <property type="entry name" value="ABC transporter ATP-binding protein/permease"/>
    <property type="match status" value="1"/>
</dbReference>
<evidence type="ECO:0000256" key="2">
    <source>
        <dbReference type="ARBA" id="ARBA00022448"/>
    </source>
</evidence>
<dbReference type="InterPro" id="IPR022514">
    <property type="entry name" value="NHPM_micro_ABC1"/>
</dbReference>
<keyword evidence="2" id="KW-0813">Transport</keyword>
<dbReference type="InterPro" id="IPR011527">
    <property type="entry name" value="ABC1_TM_dom"/>
</dbReference>
<dbReference type="SUPFAM" id="SSF52540">
    <property type="entry name" value="P-loop containing nucleoside triphosphate hydrolases"/>
    <property type="match status" value="1"/>
</dbReference>
<dbReference type="Proteomes" id="UP000622890">
    <property type="component" value="Unassembled WGS sequence"/>
</dbReference>
<dbReference type="CDD" id="cd18569">
    <property type="entry name" value="ABC_6TM_NHLM_bacteriocin"/>
    <property type="match status" value="1"/>
</dbReference>
<evidence type="ECO:0000256" key="14">
    <source>
        <dbReference type="ARBA" id="ARBA00072252"/>
    </source>
</evidence>
<comment type="similarity">
    <text evidence="13">Belongs to the ABC transporter superfamily. Cyclolysin exporter (TC 3.A.1.109.2) family.</text>
</comment>
<comment type="subcellular location">
    <subcellularLocation>
        <location evidence="1">Cell membrane</location>
        <topology evidence="1">Multi-pass membrane protein</topology>
    </subcellularLocation>
</comment>
<dbReference type="GO" id="GO:0005886">
    <property type="term" value="C:plasma membrane"/>
    <property type="evidence" value="ECO:0007669"/>
    <property type="project" value="UniProtKB-SubCell"/>
</dbReference>
<evidence type="ECO:0000256" key="3">
    <source>
        <dbReference type="ARBA" id="ARBA00022475"/>
    </source>
</evidence>
<dbReference type="GO" id="GO:0015031">
    <property type="term" value="P:protein transport"/>
    <property type="evidence" value="ECO:0007669"/>
    <property type="project" value="UniProtKB-KW"/>
</dbReference>
<keyword evidence="6" id="KW-0547">Nucleotide-binding</keyword>
<keyword evidence="10 15" id="KW-0472">Membrane</keyword>
<gene>
    <name evidence="19" type="ORF">JJB74_05190</name>
</gene>
<dbReference type="GO" id="GO:0016887">
    <property type="term" value="F:ATP hydrolysis activity"/>
    <property type="evidence" value="ECO:0007669"/>
    <property type="project" value="InterPro"/>
</dbReference>
<dbReference type="PROSITE" id="PS00211">
    <property type="entry name" value="ABC_TRANSPORTER_1"/>
    <property type="match status" value="1"/>
</dbReference>
<comment type="caution">
    <text evidence="19">The sequence shown here is derived from an EMBL/GenBank/DDBJ whole genome shotgun (WGS) entry which is preliminary data.</text>
</comment>
<dbReference type="PANTHER" id="PTHR24221">
    <property type="entry name" value="ATP-BINDING CASSETTE SUB-FAMILY B"/>
    <property type="match status" value="1"/>
</dbReference>
<dbReference type="GO" id="GO:0031640">
    <property type="term" value="P:killing of cells of another organism"/>
    <property type="evidence" value="ECO:0007669"/>
    <property type="project" value="UniProtKB-KW"/>
</dbReference>
<accession>A0A934SRU4</accession>
<dbReference type="GO" id="GO:0005524">
    <property type="term" value="F:ATP binding"/>
    <property type="evidence" value="ECO:0007669"/>
    <property type="project" value="UniProtKB-KW"/>
</dbReference>
<sequence length="733" mass="79673">MGALHALLAFLRREPAHRVVTPTVLQMEAVECGAAALAIILAWHGRHVPLEELRLRCGVSRDGSKASNVVRAARSYGLEAQGMRLEIDMLREHGFPMILFWNFNHFLVLEGLDERRVWLNDPATGPRTVSMEEFNRSFTGVALLFAPGPEFTKGGRSPSVLAALKSRMKGAGNGLAYVIAASLALVVPGLAIPVFSQVFIDSYLISRLDGWVKPLLFGMAFTAILRACLVWLQQTYLMRLESRLSLAASAQFFWHVLRLPVEFFNQRYAGDIAQRVASNDSIAQLLSGQLATNAVSLVTLVFYATVMLAYDPWLAAAGMSLTTLNAFVLLRFSRARRDGFMLLQQDRGKLTSVLLSGLQTMETIKSNGGEDDFFQRWAGWKARVNNTEQRLGLMRRSMAALPMLISAANTALIFAVGGQRVIAGDMSVGMLVAFQSLLSSFAQPVDNLMGLASNLQQAQADLRRLDDVLAYPCENGRATGPDVGNHAPAADKLEGALDISEVSFGYSRLEPPLLDGFSLKLAPGQRVALVGGSGSGKSTVAKLIMGLHQPWSGEILFDGKPREAIPPAVLHASLASVDQDIYLFSGTVRDNLTLWDASLPEPDMVRAAHDAAIHGAIVSRSGGYDAEVSEAGANFSGGQRQRLEIARALAINPRVLVLDEATSALDPTTEQEIDRNLRRRGCTCVIVAHRLSTIRDCDEIVVMERGRIVERGSHDALLSKDGAYARLLGEIAA</sequence>
<dbReference type="Pfam" id="PF00664">
    <property type="entry name" value="ABC_membrane"/>
    <property type="match status" value="1"/>
</dbReference>
<evidence type="ECO:0000313" key="20">
    <source>
        <dbReference type="Proteomes" id="UP000622890"/>
    </source>
</evidence>
<dbReference type="SUPFAM" id="SSF90123">
    <property type="entry name" value="ABC transporter transmembrane region"/>
    <property type="match status" value="1"/>
</dbReference>
<evidence type="ECO:0000259" key="16">
    <source>
        <dbReference type="PROSITE" id="PS50893"/>
    </source>
</evidence>
<evidence type="ECO:0000256" key="12">
    <source>
        <dbReference type="ARBA" id="ARBA00055355"/>
    </source>
</evidence>
<feature type="domain" description="ABC transporter" evidence="16">
    <location>
        <begin position="497"/>
        <end position="730"/>
    </location>
</feature>
<dbReference type="GO" id="GO:0034040">
    <property type="term" value="F:ATPase-coupled lipid transmembrane transporter activity"/>
    <property type="evidence" value="ECO:0007669"/>
    <property type="project" value="TreeGrafter"/>
</dbReference>
<dbReference type="PANTHER" id="PTHR24221:SF654">
    <property type="entry name" value="ATP-BINDING CASSETTE SUB-FAMILY B MEMBER 6"/>
    <property type="match status" value="1"/>
</dbReference>
<evidence type="ECO:0000256" key="9">
    <source>
        <dbReference type="ARBA" id="ARBA00022989"/>
    </source>
</evidence>
<dbReference type="PROSITE" id="PS50929">
    <property type="entry name" value="ABC_TM1F"/>
    <property type="match status" value="1"/>
</dbReference>
<keyword evidence="8" id="KW-0653">Protein transport</keyword>
<keyword evidence="5" id="KW-0204">Cytolysis</keyword>
<dbReference type="Gene3D" id="1.20.1560.10">
    <property type="entry name" value="ABC transporter type 1, transmembrane domain"/>
    <property type="match status" value="1"/>
</dbReference>
<dbReference type="InterPro" id="IPR039421">
    <property type="entry name" value="Type_1_exporter"/>
</dbReference>
<dbReference type="GO" id="GO:0008233">
    <property type="term" value="F:peptidase activity"/>
    <property type="evidence" value="ECO:0007669"/>
    <property type="project" value="InterPro"/>
</dbReference>